<comment type="subcellular location">
    <subcellularLocation>
        <location evidence="1">Nucleus</location>
    </subcellularLocation>
</comment>
<dbReference type="GO" id="GO:0005634">
    <property type="term" value="C:nucleus"/>
    <property type="evidence" value="ECO:0007669"/>
    <property type="project" value="UniProtKB-SubCell"/>
</dbReference>
<dbReference type="GO" id="GO:0006952">
    <property type="term" value="P:defense response"/>
    <property type="evidence" value="ECO:0007669"/>
    <property type="project" value="UniProtKB-KW"/>
</dbReference>
<feature type="domain" description="AP2/ERF" evidence="8">
    <location>
        <begin position="147"/>
        <end position="204"/>
    </location>
</feature>
<keyword evidence="2" id="KW-0936">Ethylene signaling pathway</keyword>
<dbReference type="SUPFAM" id="SSF54171">
    <property type="entry name" value="DNA-binding domain"/>
    <property type="match status" value="1"/>
</dbReference>
<evidence type="ECO:0000313" key="10">
    <source>
        <dbReference type="Proteomes" id="UP001642360"/>
    </source>
</evidence>
<dbReference type="InterPro" id="IPR036955">
    <property type="entry name" value="AP2/ERF_dom_sf"/>
</dbReference>
<keyword evidence="7" id="KW-0539">Nucleus</keyword>
<evidence type="ECO:0000256" key="3">
    <source>
        <dbReference type="ARBA" id="ARBA00022821"/>
    </source>
</evidence>
<evidence type="ECO:0000256" key="4">
    <source>
        <dbReference type="ARBA" id="ARBA00023015"/>
    </source>
</evidence>
<dbReference type="EMBL" id="CAUOFW020001190">
    <property type="protein sequence ID" value="CAK9142011.1"/>
    <property type="molecule type" value="Genomic_DNA"/>
</dbReference>
<dbReference type="PROSITE" id="PS51032">
    <property type="entry name" value="AP2_ERF"/>
    <property type="match status" value="1"/>
</dbReference>
<keyword evidence="6" id="KW-0804">Transcription</keyword>
<dbReference type="AlphaFoldDB" id="A0ABC8RAL4"/>
<evidence type="ECO:0000256" key="6">
    <source>
        <dbReference type="ARBA" id="ARBA00023163"/>
    </source>
</evidence>
<keyword evidence="4" id="KW-0805">Transcription regulation</keyword>
<dbReference type="CDD" id="cd00018">
    <property type="entry name" value="AP2"/>
    <property type="match status" value="1"/>
</dbReference>
<sequence>MNNHFQMLQNIPLLHKPDLFDSVETLPLLNYPLTQLYSEPVFGTYVSIPPVPNPIPADPPCQNQVLADGISVLDDKPGNQPVLEGLAAIVGEHVLFGGGDAEKTAYNCKNGGTSECVSVPLCVGSEKLKRENENGSVGGGGVPVQRSYRGVRKRPWGRWSAEIRDRIGRCRHWLGTFDTAEEAARAYDSAARRLRGSKARTNFEIPSVLPLSSPMMTSSSWEVKKFGRSKNKPLNKGKCAVVTSVSHLFSSSFSTYPISDAKESVNLELGLKLGGTLIKDRTRASMAVSSTI</sequence>
<accession>A0ABC8RAL4</accession>
<dbReference type="FunFam" id="3.30.730.10:FF:000001">
    <property type="entry name" value="Ethylene-responsive transcription factor 2"/>
    <property type="match status" value="1"/>
</dbReference>
<dbReference type="PANTHER" id="PTHR31677">
    <property type="entry name" value="AP2 DOMAIN CLASS TRANSCRIPTION FACTOR"/>
    <property type="match status" value="1"/>
</dbReference>
<dbReference type="InterPro" id="IPR016177">
    <property type="entry name" value="DNA-bd_dom_sf"/>
</dbReference>
<reference evidence="9 10" key="1">
    <citation type="submission" date="2024-02" db="EMBL/GenBank/DDBJ databases">
        <authorList>
            <person name="Vignale AGUSTIN F."/>
            <person name="Sosa J E."/>
            <person name="Modenutti C."/>
        </authorList>
    </citation>
    <scope>NUCLEOTIDE SEQUENCE [LARGE SCALE GENOMIC DNA]</scope>
</reference>
<dbReference type="PRINTS" id="PR00367">
    <property type="entry name" value="ETHRSPELEMNT"/>
</dbReference>
<evidence type="ECO:0000256" key="2">
    <source>
        <dbReference type="ARBA" id="ARBA00022745"/>
    </source>
</evidence>
<dbReference type="PANTHER" id="PTHR31677:SF75">
    <property type="entry name" value="ETHYLENE-RESPONSIVE TRANSCRIPTION FACTOR ERF084"/>
    <property type="match status" value="1"/>
</dbReference>
<dbReference type="Proteomes" id="UP001642360">
    <property type="component" value="Unassembled WGS sequence"/>
</dbReference>
<dbReference type="Gene3D" id="3.30.730.10">
    <property type="entry name" value="AP2/ERF domain"/>
    <property type="match status" value="1"/>
</dbReference>
<evidence type="ECO:0000313" key="9">
    <source>
        <dbReference type="EMBL" id="CAK9142011.1"/>
    </source>
</evidence>
<keyword evidence="3" id="KW-0611">Plant defense</keyword>
<proteinExistence type="predicted"/>
<protein>
    <recommendedName>
        <fullName evidence="8">AP2/ERF domain-containing protein</fullName>
    </recommendedName>
</protein>
<dbReference type="GO" id="GO:0009873">
    <property type="term" value="P:ethylene-activated signaling pathway"/>
    <property type="evidence" value="ECO:0007669"/>
    <property type="project" value="UniProtKB-KW"/>
</dbReference>
<evidence type="ECO:0000256" key="5">
    <source>
        <dbReference type="ARBA" id="ARBA00023125"/>
    </source>
</evidence>
<dbReference type="InterPro" id="IPR001471">
    <property type="entry name" value="AP2/ERF_dom"/>
</dbReference>
<comment type="caution">
    <text evidence="9">The sequence shown here is derived from an EMBL/GenBank/DDBJ whole genome shotgun (WGS) entry which is preliminary data.</text>
</comment>
<organism evidence="9 10">
    <name type="scientific">Ilex paraguariensis</name>
    <name type="common">yerba mate</name>
    <dbReference type="NCBI Taxonomy" id="185542"/>
    <lineage>
        <taxon>Eukaryota</taxon>
        <taxon>Viridiplantae</taxon>
        <taxon>Streptophyta</taxon>
        <taxon>Embryophyta</taxon>
        <taxon>Tracheophyta</taxon>
        <taxon>Spermatophyta</taxon>
        <taxon>Magnoliopsida</taxon>
        <taxon>eudicotyledons</taxon>
        <taxon>Gunneridae</taxon>
        <taxon>Pentapetalae</taxon>
        <taxon>asterids</taxon>
        <taxon>campanulids</taxon>
        <taxon>Aquifoliales</taxon>
        <taxon>Aquifoliaceae</taxon>
        <taxon>Ilex</taxon>
    </lineage>
</organism>
<dbReference type="GO" id="GO:0003677">
    <property type="term" value="F:DNA binding"/>
    <property type="evidence" value="ECO:0007669"/>
    <property type="project" value="UniProtKB-KW"/>
</dbReference>
<keyword evidence="5" id="KW-0238">DNA-binding</keyword>
<gene>
    <name evidence="9" type="ORF">ILEXP_LOCUS9643</name>
</gene>
<dbReference type="Pfam" id="PF00847">
    <property type="entry name" value="AP2"/>
    <property type="match status" value="1"/>
</dbReference>
<evidence type="ECO:0000256" key="1">
    <source>
        <dbReference type="ARBA" id="ARBA00004123"/>
    </source>
</evidence>
<dbReference type="SMART" id="SM00380">
    <property type="entry name" value="AP2"/>
    <property type="match status" value="1"/>
</dbReference>
<name>A0ABC8RAL4_9AQUA</name>
<keyword evidence="10" id="KW-1185">Reference proteome</keyword>
<evidence type="ECO:0000259" key="8">
    <source>
        <dbReference type="PROSITE" id="PS51032"/>
    </source>
</evidence>
<evidence type="ECO:0000256" key="7">
    <source>
        <dbReference type="ARBA" id="ARBA00023242"/>
    </source>
</evidence>